<keyword evidence="4" id="KW-1185">Reference proteome</keyword>
<dbReference type="CDD" id="cd00291">
    <property type="entry name" value="SirA_YedF_YeeD"/>
    <property type="match status" value="1"/>
</dbReference>
<dbReference type="SUPFAM" id="SSF64307">
    <property type="entry name" value="SirA-like"/>
    <property type="match status" value="1"/>
</dbReference>
<reference evidence="3 4" key="1">
    <citation type="journal article" date="2014" name="Int. J. Syst. Evol. Microbiol.">
        <title>Complete genome sequence of Corynebacterium casei LMG S-19264T (=DSM 44701T), isolated from a smear-ripened cheese.</title>
        <authorList>
            <consortium name="US DOE Joint Genome Institute (JGI-PGF)"/>
            <person name="Walter F."/>
            <person name="Albersmeier A."/>
            <person name="Kalinowski J."/>
            <person name="Ruckert C."/>
        </authorList>
    </citation>
    <scope>NUCLEOTIDE SEQUENCE [LARGE SCALE GENOMIC DNA]</scope>
    <source>
        <strain evidence="3 4">CGMCC 1.16330</strain>
    </source>
</reference>
<evidence type="ECO:0000313" key="3">
    <source>
        <dbReference type="EMBL" id="GGG18877.1"/>
    </source>
</evidence>
<dbReference type="EMBL" id="BMKS01000001">
    <property type="protein sequence ID" value="GGG18877.1"/>
    <property type="molecule type" value="Genomic_DNA"/>
</dbReference>
<name>A0A8J2Z8D8_9PROT</name>
<dbReference type="InterPro" id="IPR036868">
    <property type="entry name" value="TusA-like_sf"/>
</dbReference>
<organism evidence="3 4">
    <name type="scientific">Caldovatus sediminis</name>
    <dbReference type="NCBI Taxonomy" id="2041189"/>
    <lineage>
        <taxon>Bacteria</taxon>
        <taxon>Pseudomonadati</taxon>
        <taxon>Pseudomonadota</taxon>
        <taxon>Alphaproteobacteria</taxon>
        <taxon>Acetobacterales</taxon>
        <taxon>Roseomonadaceae</taxon>
        <taxon>Caldovatus</taxon>
    </lineage>
</organism>
<feature type="domain" description="UPF0033" evidence="2">
    <location>
        <begin position="6"/>
        <end position="30"/>
    </location>
</feature>
<gene>
    <name evidence="3" type="ORF">GCM10010964_03930</name>
</gene>
<comment type="similarity">
    <text evidence="1">Belongs to the sulfur carrier protein TusA family.</text>
</comment>
<dbReference type="AlphaFoldDB" id="A0A8J2Z8D8"/>
<proteinExistence type="inferred from homology"/>
<dbReference type="InterPro" id="IPR001455">
    <property type="entry name" value="TusA-like"/>
</dbReference>
<evidence type="ECO:0000259" key="2">
    <source>
        <dbReference type="PROSITE" id="PS01148"/>
    </source>
</evidence>
<accession>A0A8J2Z8D8</accession>
<dbReference type="Proteomes" id="UP000597507">
    <property type="component" value="Unassembled WGS sequence"/>
</dbReference>
<dbReference type="PANTHER" id="PTHR33279:SF6">
    <property type="entry name" value="SULFUR CARRIER PROTEIN YEDF-RELATED"/>
    <property type="match status" value="1"/>
</dbReference>
<dbReference type="RefSeq" id="WP_188897869.1">
    <property type="nucleotide sequence ID" value="NZ_BMKS01000001.1"/>
</dbReference>
<dbReference type="Gene3D" id="3.30.110.40">
    <property type="entry name" value="TusA-like domain"/>
    <property type="match status" value="1"/>
</dbReference>
<protein>
    <submittedName>
        <fullName evidence="3">Response regulator SirA</fullName>
    </submittedName>
</protein>
<comment type="caution">
    <text evidence="3">The sequence shown here is derived from an EMBL/GenBank/DDBJ whole genome shotgun (WGS) entry which is preliminary data.</text>
</comment>
<evidence type="ECO:0000313" key="4">
    <source>
        <dbReference type="Proteomes" id="UP000597507"/>
    </source>
</evidence>
<evidence type="ECO:0000256" key="1">
    <source>
        <dbReference type="ARBA" id="ARBA00008984"/>
    </source>
</evidence>
<dbReference type="Pfam" id="PF01206">
    <property type="entry name" value="TusA"/>
    <property type="match status" value="1"/>
</dbReference>
<dbReference type="PROSITE" id="PS01148">
    <property type="entry name" value="UPF0033"/>
    <property type="match status" value="1"/>
</dbReference>
<sequence>MSETLLDLRGLSCPLPVLKANRALRGLAPGARLVVLATDPASVKDFQAFCRETGHALVAFSEDAGGVYRFTLRRRGEEPSAPPSPGRETPP</sequence>
<dbReference type="PANTHER" id="PTHR33279">
    <property type="entry name" value="SULFUR CARRIER PROTEIN YEDF-RELATED"/>
    <property type="match status" value="1"/>
</dbReference>